<dbReference type="PaxDb" id="2903-EOD30415"/>
<dbReference type="PANTHER" id="PTHR24198">
    <property type="entry name" value="ANKYRIN REPEAT AND PROTEIN KINASE DOMAIN-CONTAINING PROTEIN"/>
    <property type="match status" value="1"/>
</dbReference>
<dbReference type="Pfam" id="PF13621">
    <property type="entry name" value="Cupin_8"/>
    <property type="match status" value="1"/>
</dbReference>
<dbReference type="PROSITE" id="PS50059">
    <property type="entry name" value="FKBP_PPIASE"/>
    <property type="match status" value="1"/>
</dbReference>
<name>A0A0D3K3T0_EMIH1</name>
<dbReference type="InterPro" id="IPR036770">
    <property type="entry name" value="Ankyrin_rpt-contain_sf"/>
</dbReference>
<evidence type="ECO:0000259" key="7">
    <source>
        <dbReference type="PROSITE" id="PS51184"/>
    </source>
</evidence>
<feature type="compositionally biased region" description="Basic residues" evidence="5">
    <location>
        <begin position="484"/>
        <end position="493"/>
    </location>
</feature>
<feature type="compositionally biased region" description="Gly residues" evidence="5">
    <location>
        <begin position="451"/>
        <end position="477"/>
    </location>
</feature>
<dbReference type="GO" id="GO:0016791">
    <property type="term" value="F:phosphatase activity"/>
    <property type="evidence" value="ECO:0007669"/>
    <property type="project" value="InterPro"/>
</dbReference>
<dbReference type="InterPro" id="IPR041667">
    <property type="entry name" value="Cupin_8"/>
</dbReference>
<dbReference type="SUPFAM" id="SSF51197">
    <property type="entry name" value="Clavaminate synthase-like"/>
    <property type="match status" value="1"/>
</dbReference>
<dbReference type="Pfam" id="PF12689">
    <property type="entry name" value="Acid_PPase"/>
    <property type="match status" value="1"/>
</dbReference>
<dbReference type="EnsemblProtists" id="EOD30415">
    <property type="protein sequence ID" value="EOD30415"/>
    <property type="gene ID" value="EMIHUDRAFT_113318"/>
</dbReference>
<dbReference type="SMART" id="SM00248">
    <property type="entry name" value="ANK"/>
    <property type="match status" value="4"/>
</dbReference>
<dbReference type="InterPro" id="IPR001179">
    <property type="entry name" value="PPIase_FKBP_dom"/>
</dbReference>
<feature type="domain" description="PPIase FKBP-type" evidence="6">
    <location>
        <begin position="28"/>
        <end position="115"/>
    </location>
</feature>
<feature type="domain" description="JmjC" evidence="7">
    <location>
        <begin position="1207"/>
        <end position="1333"/>
    </location>
</feature>
<dbReference type="Gene3D" id="3.10.50.40">
    <property type="match status" value="1"/>
</dbReference>
<evidence type="ECO:0000256" key="5">
    <source>
        <dbReference type="SAM" id="MobiDB-lite"/>
    </source>
</evidence>
<dbReference type="InterPro" id="IPR036412">
    <property type="entry name" value="HAD-like_sf"/>
</dbReference>
<dbReference type="PANTHER" id="PTHR24198:SF165">
    <property type="entry name" value="ANKYRIN REPEAT-CONTAINING PROTEIN-RELATED"/>
    <property type="match status" value="1"/>
</dbReference>
<dbReference type="Pfam" id="PF00254">
    <property type="entry name" value="FKBP_C"/>
    <property type="match status" value="1"/>
</dbReference>
<dbReference type="PROSITE" id="PS51184">
    <property type="entry name" value="JMJC"/>
    <property type="match status" value="1"/>
</dbReference>
<dbReference type="InterPro" id="IPR002110">
    <property type="entry name" value="Ankyrin_rpt"/>
</dbReference>
<dbReference type="Pfam" id="PF12796">
    <property type="entry name" value="Ank_2"/>
    <property type="match status" value="1"/>
</dbReference>
<keyword evidence="9" id="KW-1185">Reference proteome</keyword>
<feature type="region of interest" description="Disordered" evidence="5">
    <location>
        <begin position="236"/>
        <end position="282"/>
    </location>
</feature>
<dbReference type="KEGG" id="ehx:EMIHUDRAFT_113318"/>
<dbReference type="InterPro" id="IPR010036">
    <property type="entry name" value="MDP_1_eu_arc"/>
</dbReference>
<keyword evidence="1" id="KW-0677">Repeat</keyword>
<dbReference type="Gene3D" id="1.25.40.20">
    <property type="entry name" value="Ankyrin repeat-containing domain"/>
    <property type="match status" value="2"/>
</dbReference>
<dbReference type="EC" id="5.2.1.8" evidence="4"/>
<dbReference type="HOGENOM" id="CLU_258954_0_0_1"/>
<evidence type="ECO:0000256" key="2">
    <source>
        <dbReference type="ARBA" id="ARBA00023043"/>
    </source>
</evidence>
<dbReference type="InterPro" id="IPR023214">
    <property type="entry name" value="HAD_sf"/>
</dbReference>
<organism evidence="8 9">
    <name type="scientific">Emiliania huxleyi (strain CCMP1516)</name>
    <dbReference type="NCBI Taxonomy" id="280463"/>
    <lineage>
        <taxon>Eukaryota</taxon>
        <taxon>Haptista</taxon>
        <taxon>Haptophyta</taxon>
        <taxon>Prymnesiophyceae</taxon>
        <taxon>Isochrysidales</taxon>
        <taxon>Noelaerhabdaceae</taxon>
        <taxon>Emiliania</taxon>
    </lineage>
</organism>
<keyword evidence="4" id="KW-0413">Isomerase</keyword>
<evidence type="ECO:0000313" key="9">
    <source>
        <dbReference type="Proteomes" id="UP000013827"/>
    </source>
</evidence>
<reference evidence="8" key="2">
    <citation type="submission" date="2024-10" db="UniProtKB">
        <authorList>
            <consortium name="EnsemblProtists"/>
        </authorList>
    </citation>
    <scope>IDENTIFICATION</scope>
</reference>
<dbReference type="SUPFAM" id="SSF48403">
    <property type="entry name" value="Ankyrin repeat"/>
    <property type="match status" value="1"/>
</dbReference>
<feature type="repeat" description="ANK" evidence="3">
    <location>
        <begin position="1078"/>
        <end position="1110"/>
    </location>
</feature>
<dbReference type="InterPro" id="IPR046357">
    <property type="entry name" value="PPIase_dom_sf"/>
</dbReference>
<protein>
    <recommendedName>
        <fullName evidence="4">peptidylprolyl isomerase</fullName>
        <ecNumber evidence="4">5.2.1.8</ecNumber>
    </recommendedName>
</protein>
<keyword evidence="4" id="KW-0697">Rotamase</keyword>
<evidence type="ECO:0000313" key="8">
    <source>
        <dbReference type="EnsemblProtists" id="EOD30415"/>
    </source>
</evidence>
<keyword evidence="2 3" id="KW-0040">ANK repeat</keyword>
<dbReference type="RefSeq" id="XP_005782844.1">
    <property type="nucleotide sequence ID" value="XM_005782787.1"/>
</dbReference>
<proteinExistence type="predicted"/>
<sequence length="1333" mass="141653">MPLVFSTTAGGLRLRDVETGGGREAAAGDVVRVLFSGSLLSGAEGWSVSERGETFAIGRGNSAMWEEVAVGMRVGGRRTVLVPPSASLRPRKKGRALLAPPGETMRFECELRAIESGVTALAACSPGRLLESRAQLDLAVQACSVQAWPEALELASDPLLDAASLRASLAACSSPPAPSPLAPSPPAREAALLERLDALTSLLREVAPRGSAGPEAVRAMSLGTAARADLDEALRSRGIDDGGGGAPADQQPSPQRRRPARSGPPGMSLAGPEPSPEPSPRVPSVVVCGLDWTLWPRPRVKSSGVAWAPAEGGGGGLRSPCGARLDLFPGARAALAALADGGISLALASRSHRPEWAVEWLRSLRVGERSVAELVGGSPVLFRDGPKALHVREIAERVGVAVEEVLFFDDRLSDVVSVRREGATAVHCPGGLSEERLREGLALHADREGGSEGGSEGGNEGGSEGGSEVGSEGGSGPRTGTRGRVARRRGRAARRRSSAARLVLRASDEAVVIEQCETLADGRLTGVCSEGGARIWLPPTARGYRLGGPRETARGGAAADASELSSRRRARLRRVRDASAARAAIAGLLLCFAAGFGLGSHAPGAVPPPPPPATTTAAAAPAFERLGRGLTTGEQLARQQFRVEADKAELRDLEAAIRREGLLVGRKSHAERAQAYRAALQAEQPAAEQRVEEEVLAFKTRLDAEGSTVQARRRAAIRKMQLQVLQDEEGLREISRVVAERGPAAQAVQLGVFASDGQRRTAVSDRMVGGPELGKRAGRAGVVPSPVLLWSAQYSSAKPLRLAMKMWHIAASQHPRLLGRLEIAVVTPTLEEEDLQPLEDFLWQSLGHASRGGEIEMDRNFFARAVKRAGLLRRLVEGEPIDSSGLTALTRNAFFGMAHVVSIMLLAGADVNGRTAGGDTALHIALDQWSQKQTSFHRNKCADHDHDRVVHELLAHPSLDISATDGASRSLVVAAVQARHLFALQQLLRPGAAVTASPGFMRTALHEATDASNVLITASKWKIRHSSHYVDSSSFNLYDDSYTHIDSAALRAEIFEWNAQFVDTLLEAGADVDAADPLGRTALHYAARLGNGPAVRLLLGAQADAGTRDIFDHTAGDHAIYAGYDDLGATLNGCGSGMGSGCNLTERGSLRGELGAWELGALRSILADVELQTLLGREQHKLEQHAAASTLSPDTVVEARWDAHPQLHEMALHLLKQQPVSGWLGELSRGTTRINNYQINIGSPYSGTSLHFHYSAVSVLLHGRKRWSLFPPADASYSTAHFFDDFELARRGDFGRQLECTQQAGDVLFVPSMWGHGVLYEENSVSASILYDA</sequence>
<evidence type="ECO:0000256" key="4">
    <source>
        <dbReference type="PROSITE-ProRule" id="PRU00277"/>
    </source>
</evidence>
<dbReference type="PROSITE" id="PS50088">
    <property type="entry name" value="ANK_REPEAT"/>
    <property type="match status" value="1"/>
</dbReference>
<feature type="region of interest" description="Disordered" evidence="5">
    <location>
        <begin position="446"/>
        <end position="493"/>
    </location>
</feature>
<dbReference type="InterPro" id="IPR003347">
    <property type="entry name" value="JmjC_dom"/>
</dbReference>
<evidence type="ECO:0000256" key="1">
    <source>
        <dbReference type="ARBA" id="ARBA00022737"/>
    </source>
</evidence>
<dbReference type="PROSITE" id="PS50297">
    <property type="entry name" value="ANK_REP_REGION"/>
    <property type="match status" value="1"/>
</dbReference>
<comment type="catalytic activity">
    <reaction evidence="4">
        <text>[protein]-peptidylproline (omega=180) = [protein]-peptidylproline (omega=0)</text>
        <dbReference type="Rhea" id="RHEA:16237"/>
        <dbReference type="Rhea" id="RHEA-COMP:10747"/>
        <dbReference type="Rhea" id="RHEA-COMP:10748"/>
        <dbReference type="ChEBI" id="CHEBI:83833"/>
        <dbReference type="ChEBI" id="CHEBI:83834"/>
        <dbReference type="EC" id="5.2.1.8"/>
    </reaction>
</comment>
<dbReference type="GeneID" id="17275687"/>
<evidence type="ECO:0000259" key="6">
    <source>
        <dbReference type="PROSITE" id="PS50059"/>
    </source>
</evidence>
<reference evidence="9" key="1">
    <citation type="journal article" date="2013" name="Nature">
        <title>Pan genome of the phytoplankton Emiliania underpins its global distribution.</title>
        <authorList>
            <person name="Read B.A."/>
            <person name="Kegel J."/>
            <person name="Klute M.J."/>
            <person name="Kuo A."/>
            <person name="Lefebvre S.C."/>
            <person name="Maumus F."/>
            <person name="Mayer C."/>
            <person name="Miller J."/>
            <person name="Monier A."/>
            <person name="Salamov A."/>
            <person name="Young J."/>
            <person name="Aguilar M."/>
            <person name="Claverie J.M."/>
            <person name="Frickenhaus S."/>
            <person name="Gonzalez K."/>
            <person name="Herman E.K."/>
            <person name="Lin Y.C."/>
            <person name="Napier J."/>
            <person name="Ogata H."/>
            <person name="Sarno A.F."/>
            <person name="Shmutz J."/>
            <person name="Schroeder D."/>
            <person name="de Vargas C."/>
            <person name="Verret F."/>
            <person name="von Dassow P."/>
            <person name="Valentin K."/>
            <person name="Van de Peer Y."/>
            <person name="Wheeler G."/>
            <person name="Dacks J.B."/>
            <person name="Delwiche C.F."/>
            <person name="Dyhrman S.T."/>
            <person name="Glockner G."/>
            <person name="John U."/>
            <person name="Richards T."/>
            <person name="Worden A.Z."/>
            <person name="Zhang X."/>
            <person name="Grigoriev I.V."/>
            <person name="Allen A.E."/>
            <person name="Bidle K."/>
            <person name="Borodovsky M."/>
            <person name="Bowler C."/>
            <person name="Brownlee C."/>
            <person name="Cock J.M."/>
            <person name="Elias M."/>
            <person name="Gladyshev V.N."/>
            <person name="Groth M."/>
            <person name="Guda C."/>
            <person name="Hadaegh A."/>
            <person name="Iglesias-Rodriguez M.D."/>
            <person name="Jenkins J."/>
            <person name="Jones B.M."/>
            <person name="Lawson T."/>
            <person name="Leese F."/>
            <person name="Lindquist E."/>
            <person name="Lobanov A."/>
            <person name="Lomsadze A."/>
            <person name="Malik S.B."/>
            <person name="Marsh M.E."/>
            <person name="Mackinder L."/>
            <person name="Mock T."/>
            <person name="Mueller-Roeber B."/>
            <person name="Pagarete A."/>
            <person name="Parker M."/>
            <person name="Probert I."/>
            <person name="Quesneville H."/>
            <person name="Raines C."/>
            <person name="Rensing S.A."/>
            <person name="Riano-Pachon D.M."/>
            <person name="Richier S."/>
            <person name="Rokitta S."/>
            <person name="Shiraiwa Y."/>
            <person name="Soanes D.M."/>
            <person name="van der Giezen M."/>
            <person name="Wahlund T.M."/>
            <person name="Williams B."/>
            <person name="Wilson W."/>
            <person name="Wolfe G."/>
            <person name="Wurch L.L."/>
        </authorList>
    </citation>
    <scope>NUCLEOTIDE SEQUENCE</scope>
</reference>
<dbReference type="GO" id="GO:0003755">
    <property type="term" value="F:peptidyl-prolyl cis-trans isomerase activity"/>
    <property type="evidence" value="ECO:0007669"/>
    <property type="project" value="UniProtKB-KW"/>
</dbReference>
<dbReference type="Gene3D" id="3.40.50.1000">
    <property type="entry name" value="HAD superfamily/HAD-like"/>
    <property type="match status" value="1"/>
</dbReference>
<dbReference type="Gene3D" id="2.60.120.650">
    <property type="entry name" value="Cupin"/>
    <property type="match status" value="1"/>
</dbReference>
<dbReference type="SUPFAM" id="SSF54534">
    <property type="entry name" value="FKBP-like"/>
    <property type="match status" value="1"/>
</dbReference>
<dbReference type="SUPFAM" id="SSF56784">
    <property type="entry name" value="HAD-like"/>
    <property type="match status" value="1"/>
</dbReference>
<accession>A0A0D3K3T0</accession>
<dbReference type="Proteomes" id="UP000013827">
    <property type="component" value="Unassembled WGS sequence"/>
</dbReference>
<evidence type="ECO:0000256" key="3">
    <source>
        <dbReference type="PROSITE-ProRule" id="PRU00023"/>
    </source>
</evidence>